<dbReference type="InterPro" id="IPR028081">
    <property type="entry name" value="Leu-bd"/>
</dbReference>
<feature type="domain" description="Leucine-binding protein" evidence="2">
    <location>
        <begin position="80"/>
        <end position="152"/>
    </location>
</feature>
<dbReference type="SUPFAM" id="SSF53822">
    <property type="entry name" value="Periplasmic binding protein-like I"/>
    <property type="match status" value="1"/>
</dbReference>
<protein>
    <recommendedName>
        <fullName evidence="2">Leucine-binding protein domain-containing protein</fullName>
    </recommendedName>
</protein>
<organism evidence="3">
    <name type="scientific">marine sediment metagenome</name>
    <dbReference type="NCBI Taxonomy" id="412755"/>
    <lineage>
        <taxon>unclassified sequences</taxon>
        <taxon>metagenomes</taxon>
        <taxon>ecological metagenomes</taxon>
    </lineage>
</organism>
<dbReference type="AlphaFoldDB" id="X0XA23"/>
<dbReference type="PROSITE" id="PS51257">
    <property type="entry name" value="PROKAR_LIPOPROTEIN"/>
    <property type="match status" value="1"/>
</dbReference>
<feature type="non-terminal residue" evidence="3">
    <location>
        <position position="158"/>
    </location>
</feature>
<dbReference type="PANTHER" id="PTHR47235:SF1">
    <property type="entry name" value="BLR6548 PROTEIN"/>
    <property type="match status" value="1"/>
</dbReference>
<dbReference type="Pfam" id="PF13458">
    <property type="entry name" value="Peripla_BP_6"/>
    <property type="match status" value="1"/>
</dbReference>
<dbReference type="EMBL" id="BARS01047456">
    <property type="protein sequence ID" value="GAG40024.1"/>
    <property type="molecule type" value="Genomic_DNA"/>
</dbReference>
<proteinExistence type="predicted"/>
<accession>X0XA23</accession>
<evidence type="ECO:0000256" key="1">
    <source>
        <dbReference type="ARBA" id="ARBA00022729"/>
    </source>
</evidence>
<sequence length="158" mass="16369">MKVRHGLPLSGKAAALLAVLLLACVVLIPLAVACGGGEEEEATLTPGVTPTAAETGTPTAVGEVPGITDTEIILGADCILSGAMGAVYATIPQTVEAYFKYINDTQGGVCGRKIVYKVEDNQDDPARGMEVVRKLVEQDKVFAMVGSLGDSVHPATWD</sequence>
<dbReference type="PANTHER" id="PTHR47235">
    <property type="entry name" value="BLR6548 PROTEIN"/>
    <property type="match status" value="1"/>
</dbReference>
<evidence type="ECO:0000259" key="2">
    <source>
        <dbReference type="Pfam" id="PF13458"/>
    </source>
</evidence>
<dbReference type="InterPro" id="IPR028082">
    <property type="entry name" value="Peripla_BP_I"/>
</dbReference>
<comment type="caution">
    <text evidence="3">The sequence shown here is derived from an EMBL/GenBank/DDBJ whole genome shotgun (WGS) entry which is preliminary data.</text>
</comment>
<gene>
    <name evidence="3" type="ORF">S01H1_71277</name>
</gene>
<reference evidence="3" key="1">
    <citation type="journal article" date="2014" name="Front. Microbiol.">
        <title>High frequency of phylogenetically diverse reductive dehalogenase-homologous genes in deep subseafloor sedimentary metagenomes.</title>
        <authorList>
            <person name="Kawai M."/>
            <person name="Futagami T."/>
            <person name="Toyoda A."/>
            <person name="Takaki Y."/>
            <person name="Nishi S."/>
            <person name="Hori S."/>
            <person name="Arai W."/>
            <person name="Tsubouchi T."/>
            <person name="Morono Y."/>
            <person name="Uchiyama I."/>
            <person name="Ito T."/>
            <person name="Fujiyama A."/>
            <person name="Inagaki F."/>
            <person name="Takami H."/>
        </authorList>
    </citation>
    <scope>NUCLEOTIDE SEQUENCE</scope>
    <source>
        <strain evidence="3">Expedition CK06-06</strain>
    </source>
</reference>
<dbReference type="Gene3D" id="3.40.50.2300">
    <property type="match status" value="1"/>
</dbReference>
<name>X0XA23_9ZZZZ</name>
<keyword evidence="1" id="KW-0732">Signal</keyword>
<evidence type="ECO:0000313" key="3">
    <source>
        <dbReference type="EMBL" id="GAG40024.1"/>
    </source>
</evidence>